<feature type="region of interest" description="Disordered" evidence="6">
    <location>
        <begin position="1"/>
        <end position="27"/>
    </location>
</feature>
<evidence type="ECO:0000259" key="8">
    <source>
        <dbReference type="Pfam" id="PF00482"/>
    </source>
</evidence>
<dbReference type="Pfam" id="PF00482">
    <property type="entry name" value="T2SSF"/>
    <property type="match status" value="1"/>
</dbReference>
<organism evidence="9 10">
    <name type="scientific">Streptomyces cheonanensis</name>
    <dbReference type="NCBI Taxonomy" id="312720"/>
    <lineage>
        <taxon>Bacteria</taxon>
        <taxon>Bacillati</taxon>
        <taxon>Actinomycetota</taxon>
        <taxon>Actinomycetes</taxon>
        <taxon>Kitasatosporales</taxon>
        <taxon>Streptomycetaceae</taxon>
        <taxon>Streptomyces</taxon>
    </lineage>
</organism>
<name>A0ABP5H0X0_9ACTN</name>
<feature type="domain" description="Type II secretion system protein GspF" evidence="8">
    <location>
        <begin position="146"/>
        <end position="268"/>
    </location>
</feature>
<dbReference type="PANTHER" id="PTHR35007:SF4">
    <property type="entry name" value="CONSERVED TRANSMEMBRANE PROTEIN-RELATED"/>
    <property type="match status" value="1"/>
</dbReference>
<dbReference type="Proteomes" id="UP001403094">
    <property type="component" value="Unassembled WGS sequence"/>
</dbReference>
<evidence type="ECO:0000256" key="3">
    <source>
        <dbReference type="ARBA" id="ARBA00022692"/>
    </source>
</evidence>
<feature type="compositionally biased region" description="Basic residues" evidence="6">
    <location>
        <begin position="8"/>
        <end position="17"/>
    </location>
</feature>
<evidence type="ECO:0000256" key="2">
    <source>
        <dbReference type="ARBA" id="ARBA00022475"/>
    </source>
</evidence>
<keyword evidence="3 7" id="KW-0812">Transmembrane</keyword>
<sequence length="315" mass="32750">MRRCERATRRRGTRHGTHGGSTDMNGPTTTLVPFAGALCAGGATWLLTTSGAAARRRVRWVLADDRPRGPRPGPGARLRARVRPPADGTARAVLWCLAAGGLVALWGRSPLPLVAAGLAAPLVVRGLRRRRKRRRAEERRESVIGFCRAVAAEVRAGRQPWQAITATGTGSLGAAGTAVLAAARYGGDVPGALSTAAQRPGADGLRAVAACWRVAVDSGASLAAGLEKVAEALRAEQDQREEVRAQLAGPRATAALLAALPLFGLLMGTAMGARPLEVLLHSVPGLVCLLLGGLLELAGLAWVAAINRSAERTEP</sequence>
<evidence type="ECO:0000256" key="7">
    <source>
        <dbReference type="SAM" id="Phobius"/>
    </source>
</evidence>
<evidence type="ECO:0000256" key="4">
    <source>
        <dbReference type="ARBA" id="ARBA00022989"/>
    </source>
</evidence>
<keyword evidence="10" id="KW-1185">Reference proteome</keyword>
<reference evidence="10" key="1">
    <citation type="journal article" date="2019" name="Int. J. Syst. Evol. Microbiol.">
        <title>The Global Catalogue of Microorganisms (GCM) 10K type strain sequencing project: providing services to taxonomists for standard genome sequencing and annotation.</title>
        <authorList>
            <consortium name="The Broad Institute Genomics Platform"/>
            <consortium name="The Broad Institute Genome Sequencing Center for Infectious Disease"/>
            <person name="Wu L."/>
            <person name="Ma J."/>
        </authorList>
    </citation>
    <scope>NUCLEOTIDE SEQUENCE [LARGE SCALE GENOMIC DNA]</scope>
    <source>
        <strain evidence="10">JCM 14549</strain>
    </source>
</reference>
<feature type="region of interest" description="Disordered" evidence="6">
    <location>
        <begin position="64"/>
        <end position="83"/>
    </location>
</feature>
<comment type="subcellular location">
    <subcellularLocation>
        <location evidence="1">Cell membrane</location>
        <topology evidence="1">Multi-pass membrane protein</topology>
    </subcellularLocation>
</comment>
<evidence type="ECO:0000256" key="1">
    <source>
        <dbReference type="ARBA" id="ARBA00004651"/>
    </source>
</evidence>
<feature type="transmembrane region" description="Helical" evidence="7">
    <location>
        <begin position="111"/>
        <end position="127"/>
    </location>
</feature>
<evidence type="ECO:0000313" key="9">
    <source>
        <dbReference type="EMBL" id="GAA2058720.1"/>
    </source>
</evidence>
<comment type="caution">
    <text evidence="9">The sequence shown here is derived from an EMBL/GenBank/DDBJ whole genome shotgun (WGS) entry which is preliminary data.</text>
</comment>
<feature type="transmembrane region" description="Helical" evidence="7">
    <location>
        <begin position="279"/>
        <end position="305"/>
    </location>
</feature>
<dbReference type="PANTHER" id="PTHR35007">
    <property type="entry name" value="INTEGRAL MEMBRANE PROTEIN-RELATED"/>
    <property type="match status" value="1"/>
</dbReference>
<dbReference type="InterPro" id="IPR018076">
    <property type="entry name" value="T2SS_GspF_dom"/>
</dbReference>
<keyword evidence="4 7" id="KW-1133">Transmembrane helix</keyword>
<dbReference type="EMBL" id="BAAANQ010000008">
    <property type="protein sequence ID" value="GAA2058720.1"/>
    <property type="molecule type" value="Genomic_DNA"/>
</dbReference>
<keyword evidence="5 7" id="KW-0472">Membrane</keyword>
<protein>
    <recommendedName>
        <fullName evidence="8">Type II secretion system protein GspF domain-containing protein</fullName>
    </recommendedName>
</protein>
<accession>A0ABP5H0X0</accession>
<proteinExistence type="predicted"/>
<keyword evidence="2" id="KW-1003">Cell membrane</keyword>
<gene>
    <name evidence="9" type="ORF">GCM10009757_38970</name>
</gene>
<evidence type="ECO:0000313" key="10">
    <source>
        <dbReference type="Proteomes" id="UP001403094"/>
    </source>
</evidence>
<feature type="transmembrane region" description="Helical" evidence="7">
    <location>
        <begin position="254"/>
        <end position="273"/>
    </location>
</feature>
<evidence type="ECO:0000256" key="6">
    <source>
        <dbReference type="SAM" id="MobiDB-lite"/>
    </source>
</evidence>
<evidence type="ECO:0000256" key="5">
    <source>
        <dbReference type="ARBA" id="ARBA00023136"/>
    </source>
</evidence>